<organism evidence="3 4">
    <name type="scientific">Cyclostephanos tholiformis</name>
    <dbReference type="NCBI Taxonomy" id="382380"/>
    <lineage>
        <taxon>Eukaryota</taxon>
        <taxon>Sar</taxon>
        <taxon>Stramenopiles</taxon>
        <taxon>Ochrophyta</taxon>
        <taxon>Bacillariophyta</taxon>
        <taxon>Coscinodiscophyceae</taxon>
        <taxon>Thalassiosirophycidae</taxon>
        <taxon>Stephanodiscales</taxon>
        <taxon>Stephanodiscaceae</taxon>
        <taxon>Cyclostephanos</taxon>
    </lineage>
</organism>
<comment type="caution">
    <text evidence="3">The sequence shown here is derived from an EMBL/GenBank/DDBJ whole genome shotgun (WGS) entry which is preliminary data.</text>
</comment>
<feature type="compositionally biased region" description="Polar residues" evidence="1">
    <location>
        <begin position="273"/>
        <end position="285"/>
    </location>
</feature>
<protein>
    <recommendedName>
        <fullName evidence="2">Rad60/SUMO-like domain-containing protein</fullName>
    </recommendedName>
</protein>
<feature type="compositionally biased region" description="Low complexity" evidence="1">
    <location>
        <begin position="194"/>
        <end position="205"/>
    </location>
</feature>
<reference evidence="3 4" key="1">
    <citation type="submission" date="2024-10" db="EMBL/GenBank/DDBJ databases">
        <title>Updated reference genomes for cyclostephanoid diatoms.</title>
        <authorList>
            <person name="Roberts W.R."/>
            <person name="Alverson A.J."/>
        </authorList>
    </citation>
    <scope>NUCLEOTIDE SEQUENCE [LARGE SCALE GENOMIC DNA]</scope>
    <source>
        <strain evidence="3 4">AJA228-03</strain>
    </source>
</reference>
<evidence type="ECO:0000313" key="4">
    <source>
        <dbReference type="Proteomes" id="UP001530377"/>
    </source>
</evidence>
<dbReference type="AlphaFoldDB" id="A0ABD3SDH1"/>
<name>A0ABD3SDH1_9STRA</name>
<evidence type="ECO:0000259" key="2">
    <source>
        <dbReference type="Pfam" id="PF11976"/>
    </source>
</evidence>
<accession>A0ABD3SDH1</accession>
<dbReference type="Proteomes" id="UP001530377">
    <property type="component" value="Unassembled WGS sequence"/>
</dbReference>
<feature type="compositionally biased region" description="Polar residues" evidence="1">
    <location>
        <begin position="72"/>
        <end position="97"/>
    </location>
</feature>
<feature type="domain" description="Rad60/SUMO-like" evidence="2">
    <location>
        <begin position="439"/>
        <end position="510"/>
    </location>
</feature>
<dbReference type="InterPro" id="IPR022617">
    <property type="entry name" value="Rad60/SUMO-like_dom"/>
</dbReference>
<feature type="compositionally biased region" description="Polar residues" evidence="1">
    <location>
        <begin position="1"/>
        <end position="13"/>
    </location>
</feature>
<dbReference type="SUPFAM" id="SSF54236">
    <property type="entry name" value="Ubiquitin-like"/>
    <property type="match status" value="1"/>
</dbReference>
<dbReference type="EMBL" id="JALLPB020000060">
    <property type="protein sequence ID" value="KAL3822594.1"/>
    <property type="molecule type" value="Genomic_DNA"/>
</dbReference>
<proteinExistence type="predicted"/>
<dbReference type="InterPro" id="IPR029071">
    <property type="entry name" value="Ubiquitin-like_domsf"/>
</dbReference>
<feature type="compositionally biased region" description="Acidic residues" evidence="1">
    <location>
        <begin position="142"/>
        <end position="154"/>
    </location>
</feature>
<evidence type="ECO:0000256" key="1">
    <source>
        <dbReference type="SAM" id="MobiDB-lite"/>
    </source>
</evidence>
<feature type="compositionally biased region" description="Low complexity" evidence="1">
    <location>
        <begin position="36"/>
        <end position="50"/>
    </location>
</feature>
<dbReference type="Gene3D" id="3.10.20.90">
    <property type="entry name" value="Phosphatidylinositol 3-kinase Catalytic Subunit, Chain A, domain 1"/>
    <property type="match status" value="1"/>
</dbReference>
<feature type="compositionally biased region" description="Polar residues" evidence="1">
    <location>
        <begin position="130"/>
        <end position="139"/>
    </location>
</feature>
<keyword evidence="4" id="KW-1185">Reference proteome</keyword>
<dbReference type="Pfam" id="PF11976">
    <property type="entry name" value="Rad60-SLD"/>
    <property type="match status" value="1"/>
</dbReference>
<sequence>MSNTFPLLSTGSTDEYETDDYSPSLSSTAEEEEETAATGRRSRATTTSRGCQAFKGKGDGRGSGGASKGVKNTGQQRRASPPSSTCNDGVRGNNDSATGERGKINCEFHLPGTGPDSIDCVGKMNDVKNQKNQNDLSSARNDDDDDDDDDDDSDPFANLSRFQGNKRRKLPSGNSSASNSSDEDDESVREDSDFTSNSSSSSDGYTTKKKNVPRSFSAAKPATKATVKSSSAKSKSANSNDADSHLDSDSSISIVEFMGLAPRRNPSRETRSSLRTQTVARSAGTTLVKKNSMVDKIESTTDSGLIEMLSDDDDIICGTFRQSPKKRFPSPASAVAAAAAHKKKEEQHDPQVRAESQAALVKGRIARERLKAAQQYKAKELGLPPPPSLPPMASFHPNPSQNAALVKKTATVVKQPSAVTTTVYSGPTIQLTLQYSHPKTNKNSKSNIKIKTDQPLQHLLDAFNSQQKQINEGNSILCITNATFDGEKINMTKTPSFYDMEDSDLVDVVVMVVEA</sequence>
<feature type="compositionally biased region" description="Low complexity" evidence="1">
    <location>
        <begin position="217"/>
        <end position="241"/>
    </location>
</feature>
<evidence type="ECO:0000313" key="3">
    <source>
        <dbReference type="EMBL" id="KAL3822594.1"/>
    </source>
</evidence>
<gene>
    <name evidence="3" type="ORF">ACHAXA_006379</name>
</gene>
<feature type="region of interest" description="Disordered" evidence="1">
    <location>
        <begin position="1"/>
        <end position="285"/>
    </location>
</feature>